<evidence type="ECO:0000313" key="2">
    <source>
        <dbReference type="Proteomes" id="UP000249390"/>
    </source>
</evidence>
<proteinExistence type="predicted"/>
<accession>A0A328CZX4</accession>
<comment type="caution">
    <text evidence="1">The sequence shown here is derived from an EMBL/GenBank/DDBJ whole genome shotgun (WGS) entry which is preliminary data.</text>
</comment>
<dbReference type="AlphaFoldDB" id="A0A328CZX4"/>
<evidence type="ECO:0000313" key="1">
    <source>
        <dbReference type="EMBL" id="RAL39032.1"/>
    </source>
</evidence>
<dbReference type="Proteomes" id="UP000249390">
    <property type="component" value="Unassembled WGS sequence"/>
</dbReference>
<organism evidence="1 2">
    <name type="scientific">Cuscuta australis</name>
    <dbReference type="NCBI Taxonomy" id="267555"/>
    <lineage>
        <taxon>Eukaryota</taxon>
        <taxon>Viridiplantae</taxon>
        <taxon>Streptophyta</taxon>
        <taxon>Embryophyta</taxon>
        <taxon>Tracheophyta</taxon>
        <taxon>Spermatophyta</taxon>
        <taxon>Magnoliopsida</taxon>
        <taxon>eudicotyledons</taxon>
        <taxon>Gunneridae</taxon>
        <taxon>Pentapetalae</taxon>
        <taxon>asterids</taxon>
        <taxon>lamiids</taxon>
        <taxon>Solanales</taxon>
        <taxon>Convolvulaceae</taxon>
        <taxon>Cuscuteae</taxon>
        <taxon>Cuscuta</taxon>
        <taxon>Cuscuta subgen. Grammica</taxon>
        <taxon>Cuscuta sect. Cleistogrammica</taxon>
    </lineage>
</organism>
<gene>
    <name evidence="1" type="ORF">DM860_011518</name>
</gene>
<name>A0A328CZX4_9ASTE</name>
<dbReference type="EMBL" id="NQVE01000203">
    <property type="protein sequence ID" value="RAL39032.1"/>
    <property type="molecule type" value="Genomic_DNA"/>
</dbReference>
<sequence>MAKRVKLKRLTVHERPIKVVSDERKQNFFEQLDQRSTRSTQTVHLVDRRYPARDFVRTVSKTVDHEWEMFQPMDRRLSSCGEEIIFWNLASSEYDRRRKTLSNLAEEIVGDSFRDRVCRWINRPCCRRGNSSTPYLLLLLVRLLSIRPILGATCTNSASKLQFGHKRFSLYGALLEYSHKKNIPQSAYNAKLGKTITRRSQIAERQGESCLVPQ</sequence>
<protein>
    <submittedName>
        <fullName evidence="1">Uncharacterized protein</fullName>
    </submittedName>
</protein>
<keyword evidence="2" id="KW-1185">Reference proteome</keyword>
<reference evidence="1 2" key="1">
    <citation type="submission" date="2018-06" db="EMBL/GenBank/DDBJ databases">
        <title>The Genome of Cuscuta australis (Dodder) Provides Insight into the Evolution of Plant Parasitism.</title>
        <authorList>
            <person name="Liu H."/>
        </authorList>
    </citation>
    <scope>NUCLEOTIDE SEQUENCE [LARGE SCALE GENOMIC DNA]</scope>
    <source>
        <strain evidence="2">cv. Yunnan</strain>
        <tissue evidence="1">Vines</tissue>
    </source>
</reference>